<organism evidence="2">
    <name type="scientific">hydrothermal vent metagenome</name>
    <dbReference type="NCBI Taxonomy" id="652676"/>
    <lineage>
        <taxon>unclassified sequences</taxon>
        <taxon>metagenomes</taxon>
        <taxon>ecological metagenomes</taxon>
    </lineage>
</organism>
<proteinExistence type="predicted"/>
<dbReference type="AlphaFoldDB" id="A0A3B0Z9H5"/>
<sequence length="153" mass="17397">MKRASQLRQLSVDHHQCLVLARRAKRLPTDSTLSQRVALWEQVKKTCQTELEPHFQIEETHIAAPLKKSGENTVAEQLYSEHQQLRELVTDSPNDPADHLVRFGELLESHIRFEERTLFVMAQDLLGEAALDEIEKACASTLKGKTGCALFHN</sequence>
<gene>
    <name evidence="2" type="ORF">MNBD_GAMMA18-1979</name>
</gene>
<reference evidence="2" key="1">
    <citation type="submission" date="2018-06" db="EMBL/GenBank/DDBJ databases">
        <authorList>
            <person name="Zhirakovskaya E."/>
        </authorList>
    </citation>
    <scope>NUCLEOTIDE SEQUENCE</scope>
</reference>
<feature type="domain" description="Hemerythrin-like" evidence="1">
    <location>
        <begin position="9"/>
        <end position="121"/>
    </location>
</feature>
<evidence type="ECO:0000259" key="1">
    <source>
        <dbReference type="Pfam" id="PF01814"/>
    </source>
</evidence>
<name>A0A3B0Z9H5_9ZZZZ</name>
<protein>
    <recommendedName>
        <fullName evidence="1">Hemerythrin-like domain-containing protein</fullName>
    </recommendedName>
</protein>
<dbReference type="Gene3D" id="1.20.120.520">
    <property type="entry name" value="nmb1532 protein domain like"/>
    <property type="match status" value="1"/>
</dbReference>
<accession>A0A3B0Z9H5</accession>
<dbReference type="InterPro" id="IPR012312">
    <property type="entry name" value="Hemerythrin-like"/>
</dbReference>
<dbReference type="Pfam" id="PF01814">
    <property type="entry name" value="Hemerythrin"/>
    <property type="match status" value="1"/>
</dbReference>
<dbReference type="EMBL" id="UOFP01000307">
    <property type="protein sequence ID" value="VAW90058.1"/>
    <property type="molecule type" value="Genomic_DNA"/>
</dbReference>
<evidence type="ECO:0000313" key="2">
    <source>
        <dbReference type="EMBL" id="VAW90058.1"/>
    </source>
</evidence>